<evidence type="ECO:0000313" key="1">
    <source>
        <dbReference type="EMBL" id="TWJ31341.1"/>
    </source>
</evidence>
<dbReference type="EMBL" id="VLLP01000001">
    <property type="protein sequence ID" value="TWJ31341.1"/>
    <property type="molecule type" value="Genomic_DNA"/>
</dbReference>
<accession>A0A562WMN6</accession>
<organism evidence="1 2">
    <name type="scientific">Micromonospora sagamiensis</name>
    <dbReference type="NCBI Taxonomy" id="47875"/>
    <lineage>
        <taxon>Bacteria</taxon>
        <taxon>Bacillati</taxon>
        <taxon>Actinomycetota</taxon>
        <taxon>Actinomycetes</taxon>
        <taxon>Micromonosporales</taxon>
        <taxon>Micromonosporaceae</taxon>
        <taxon>Micromonospora</taxon>
    </lineage>
</organism>
<comment type="caution">
    <text evidence="1">The sequence shown here is derived from an EMBL/GenBank/DDBJ whole genome shotgun (WGS) entry which is preliminary data.</text>
</comment>
<gene>
    <name evidence="1" type="ORF">JD81_04896</name>
</gene>
<reference evidence="1 2" key="1">
    <citation type="submission" date="2019-07" db="EMBL/GenBank/DDBJ databases">
        <title>R&amp;d 2014.</title>
        <authorList>
            <person name="Klenk H.-P."/>
        </authorList>
    </citation>
    <scope>NUCLEOTIDE SEQUENCE [LARGE SCALE GENOMIC DNA]</scope>
    <source>
        <strain evidence="1 2">DSM 43912</strain>
    </source>
</reference>
<dbReference type="RefSeq" id="WP_145820057.1">
    <property type="nucleotide sequence ID" value="NZ_AP023438.1"/>
</dbReference>
<protein>
    <submittedName>
        <fullName evidence="1">Uncharacterized protein</fullName>
    </submittedName>
</protein>
<evidence type="ECO:0000313" key="2">
    <source>
        <dbReference type="Proteomes" id="UP000319728"/>
    </source>
</evidence>
<sequence>MTKCLREASHGFGPVAVQLARSLAAHRLGDTAEAVLRHEHAVRGDGWRRLPAEHRAAHLVDAARAYLDAGNGARAGQVLLDADRTAPAEVRDRPASRTLLTEIIRRGPAAADVARLATVLGLTR</sequence>
<dbReference type="Proteomes" id="UP000319728">
    <property type="component" value="Unassembled WGS sequence"/>
</dbReference>
<keyword evidence="2" id="KW-1185">Reference proteome</keyword>
<dbReference type="AlphaFoldDB" id="A0A562WMN6"/>
<name>A0A562WMN6_9ACTN</name>
<dbReference type="OrthoDB" id="3405337at2"/>
<proteinExistence type="predicted"/>